<comment type="caution">
    <text evidence="1">The sequence shown here is derived from an EMBL/GenBank/DDBJ whole genome shotgun (WGS) entry which is preliminary data.</text>
</comment>
<organism evidence="1 2">
    <name type="scientific">Banduia mediterranea</name>
    <dbReference type="NCBI Taxonomy" id="3075609"/>
    <lineage>
        <taxon>Bacteria</taxon>
        <taxon>Pseudomonadati</taxon>
        <taxon>Pseudomonadota</taxon>
        <taxon>Gammaproteobacteria</taxon>
        <taxon>Nevskiales</taxon>
        <taxon>Algiphilaceae</taxon>
        <taxon>Banduia</taxon>
    </lineage>
</organism>
<dbReference type="Proteomes" id="UP001254608">
    <property type="component" value="Unassembled WGS sequence"/>
</dbReference>
<keyword evidence="2" id="KW-1185">Reference proteome</keyword>
<evidence type="ECO:0000313" key="1">
    <source>
        <dbReference type="EMBL" id="MDT0499191.1"/>
    </source>
</evidence>
<dbReference type="RefSeq" id="WP_311366600.1">
    <property type="nucleotide sequence ID" value="NZ_JAVRIC010000039.1"/>
</dbReference>
<dbReference type="EMBL" id="JAVRIC010000039">
    <property type="protein sequence ID" value="MDT0499191.1"/>
    <property type="molecule type" value="Genomic_DNA"/>
</dbReference>
<evidence type="ECO:0000313" key="2">
    <source>
        <dbReference type="Proteomes" id="UP001254608"/>
    </source>
</evidence>
<sequence>MTGRETKKAETRNKLDISCNSTQYHDIREENKTINNNKNSRVCKEVMMSLLSKVKDYKEVFGATFLSATLAFAPNALAQDFTKTSHSPTPQSAPLRAHSELVPDADGVLWFRQGADSDTEYSKAQDLSTEDEGRISIVAVSEPALASKVVERARQLRGWLQAHPDVDKDTALVAADNVPRGFGISYFIDGVRFTTDANPSGVFSSNEAAAELPNVVARYVATMHANQQQNSVALVGGTVPALAAR</sequence>
<protein>
    <submittedName>
        <fullName evidence="1">Uncharacterized protein</fullName>
    </submittedName>
</protein>
<accession>A0ABU2WMU2</accession>
<reference evidence="1 2" key="1">
    <citation type="submission" date="2023-09" db="EMBL/GenBank/DDBJ databases">
        <authorList>
            <person name="Rey-Velasco X."/>
        </authorList>
    </citation>
    <scope>NUCLEOTIDE SEQUENCE [LARGE SCALE GENOMIC DNA]</scope>
    <source>
        <strain evidence="1 2">W345</strain>
    </source>
</reference>
<gene>
    <name evidence="1" type="ORF">RM530_17750</name>
</gene>
<proteinExistence type="predicted"/>
<name>A0ABU2WMU2_9GAMM</name>